<sequence>MQQVEKGCLPCTNCLVTVPQDKYFAVEKFGKFSHMLKPGLATVGCDLCGCCIGFRSITSRTEQNMVNVSTKTKDNVFVHVQLDRLENRKPNSEDKGDKSATAIKTDAPNAVVFDLIRLWAEEHPPTHCPLPQMLKKPLTLQLPLEWKTEPEGERGSKVAKFLPNPQPNWGPNGVEPLEGRDDPAGSGLGTMTAPGALMAMPVLIVNMGGEMVYILAQRLQAQQIPSQKGQKVLCDVVRTMYYPRFIEELFKPQEIYSLQSTRQIFDRLAHSSIMRLNPLEFRWPKT</sequence>
<evidence type="ECO:0000313" key="2">
    <source>
        <dbReference type="Proteomes" id="UP000186817"/>
    </source>
</evidence>
<comment type="caution">
    <text evidence="1">The sequence shown here is derived from an EMBL/GenBank/DDBJ whole genome shotgun (WGS) entry which is preliminary data.</text>
</comment>
<dbReference type="Proteomes" id="UP000186817">
    <property type="component" value="Unassembled WGS sequence"/>
</dbReference>
<dbReference type="PANTHER" id="PTHR21439:SF0">
    <property type="entry name" value="PROTEIN OSCP1"/>
    <property type="match status" value="1"/>
</dbReference>
<dbReference type="Pfam" id="PF10188">
    <property type="entry name" value="Oscp1"/>
    <property type="match status" value="1"/>
</dbReference>
<dbReference type="GO" id="GO:0005886">
    <property type="term" value="C:plasma membrane"/>
    <property type="evidence" value="ECO:0007669"/>
    <property type="project" value="TreeGrafter"/>
</dbReference>
<organism evidence="1 2">
    <name type="scientific">Symbiodinium microadriaticum</name>
    <name type="common">Dinoflagellate</name>
    <name type="synonym">Zooxanthella microadriatica</name>
    <dbReference type="NCBI Taxonomy" id="2951"/>
    <lineage>
        <taxon>Eukaryota</taxon>
        <taxon>Sar</taxon>
        <taxon>Alveolata</taxon>
        <taxon>Dinophyceae</taxon>
        <taxon>Suessiales</taxon>
        <taxon>Symbiodiniaceae</taxon>
        <taxon>Symbiodinium</taxon>
    </lineage>
</organism>
<accession>A0A1Q9C594</accession>
<dbReference type="OrthoDB" id="2157380at2759"/>
<keyword evidence="2" id="KW-1185">Reference proteome</keyword>
<dbReference type="EMBL" id="LSRX01001664">
    <property type="protein sequence ID" value="OLP78090.1"/>
    <property type="molecule type" value="Genomic_DNA"/>
</dbReference>
<dbReference type="InterPro" id="IPR019332">
    <property type="entry name" value="OSCP1"/>
</dbReference>
<protein>
    <submittedName>
        <fullName evidence="1">Protein OSCP1</fullName>
    </submittedName>
</protein>
<evidence type="ECO:0000313" key="1">
    <source>
        <dbReference type="EMBL" id="OLP78090.1"/>
    </source>
</evidence>
<reference evidence="1 2" key="1">
    <citation type="submission" date="2016-02" db="EMBL/GenBank/DDBJ databases">
        <title>Genome analysis of coral dinoflagellate symbionts highlights evolutionary adaptations to a symbiotic lifestyle.</title>
        <authorList>
            <person name="Aranda M."/>
            <person name="Li Y."/>
            <person name="Liew Y.J."/>
            <person name="Baumgarten S."/>
            <person name="Simakov O."/>
            <person name="Wilson M."/>
            <person name="Piel J."/>
            <person name="Ashoor H."/>
            <person name="Bougouffa S."/>
            <person name="Bajic V.B."/>
            <person name="Ryu T."/>
            <person name="Ravasi T."/>
            <person name="Bayer T."/>
            <person name="Micklem G."/>
            <person name="Kim H."/>
            <person name="Bhak J."/>
            <person name="Lajeunesse T.C."/>
            <person name="Voolstra C.R."/>
        </authorList>
    </citation>
    <scope>NUCLEOTIDE SEQUENCE [LARGE SCALE GENOMIC DNA]</scope>
    <source>
        <strain evidence="1 2">CCMP2467</strain>
    </source>
</reference>
<gene>
    <name evidence="1" type="primary">Oscp1</name>
    <name evidence="1" type="ORF">AK812_SmicGene41775</name>
</gene>
<dbReference type="AlphaFoldDB" id="A0A1Q9C594"/>
<dbReference type="GO" id="GO:0005737">
    <property type="term" value="C:cytoplasm"/>
    <property type="evidence" value="ECO:0007669"/>
    <property type="project" value="TreeGrafter"/>
</dbReference>
<proteinExistence type="predicted"/>
<name>A0A1Q9C594_SYMMI</name>
<dbReference type="PANTHER" id="PTHR21439">
    <property type="entry name" value="OXIDORED-NITRO DOMAIN-CONTAINING PROTEIN"/>
    <property type="match status" value="1"/>
</dbReference>